<dbReference type="EMBL" id="BANC01000007">
    <property type="protein sequence ID" value="GAN78741.1"/>
    <property type="molecule type" value="Genomic_DNA"/>
</dbReference>
<name>A0A0D6PBL6_9PROT</name>
<dbReference type="RefSeq" id="WP_175556472.1">
    <property type="nucleotide sequence ID" value="NZ_BANC01000007.1"/>
</dbReference>
<dbReference type="AlphaFoldDB" id="A0A0D6PBL6"/>
<protein>
    <submittedName>
        <fullName evidence="1">Acetyl transferase</fullName>
    </submittedName>
</protein>
<reference evidence="1 2" key="1">
    <citation type="submission" date="2012-11" db="EMBL/GenBank/DDBJ databases">
        <title>Whole genome sequence of Acidocella aminolytica 101 = DSM 11237.</title>
        <authorList>
            <person name="Azuma Y."/>
            <person name="Higashiura N."/>
            <person name="Hirakawa H."/>
            <person name="Matsushita K."/>
        </authorList>
    </citation>
    <scope>NUCLEOTIDE SEQUENCE [LARGE SCALE GENOMIC DNA]</scope>
    <source>
        <strain evidence="2">101 / DSM 11237</strain>
    </source>
</reference>
<gene>
    <name evidence="1" type="ORF">Aam_007_028</name>
</gene>
<proteinExistence type="predicted"/>
<dbReference type="GO" id="GO:0016740">
    <property type="term" value="F:transferase activity"/>
    <property type="evidence" value="ECO:0007669"/>
    <property type="project" value="UniProtKB-KW"/>
</dbReference>
<organism evidence="1 2">
    <name type="scientific">Acidocella aminolytica 101 = DSM 11237</name>
    <dbReference type="NCBI Taxonomy" id="1120923"/>
    <lineage>
        <taxon>Bacteria</taxon>
        <taxon>Pseudomonadati</taxon>
        <taxon>Pseudomonadota</taxon>
        <taxon>Alphaproteobacteria</taxon>
        <taxon>Acetobacterales</taxon>
        <taxon>Acidocellaceae</taxon>
        <taxon>Acidocella</taxon>
    </lineage>
</organism>
<dbReference type="Gene3D" id="3.40.630.30">
    <property type="match status" value="1"/>
</dbReference>
<evidence type="ECO:0000313" key="2">
    <source>
        <dbReference type="Proteomes" id="UP000032668"/>
    </source>
</evidence>
<dbReference type="STRING" id="1120923.SAMN02746095_01203"/>
<sequence>MPEILDYARPAPGEPTERAIVTVVFLRMMSRPQRAPATLPPGVTVTRESLNLAAYRGLYDEIGHPWLWWLRRVMPDHLLEKHLASSTVSLHMLRVDGELAGFYELDAGHWPYVNLNYFGLRERFIGHGLGKPFLDHAVDTVFEGATALRGMSVNTCNADHPRALPNYIAAGFTEYRRGQEEWDIPVRLGFTIPDHLRG</sequence>
<dbReference type="InterPro" id="IPR016181">
    <property type="entry name" value="Acyl_CoA_acyltransferase"/>
</dbReference>
<dbReference type="Proteomes" id="UP000032668">
    <property type="component" value="Unassembled WGS sequence"/>
</dbReference>
<keyword evidence="2" id="KW-1185">Reference proteome</keyword>
<accession>A0A0D6PBL6</accession>
<dbReference type="SUPFAM" id="SSF55729">
    <property type="entry name" value="Acyl-CoA N-acyltransferases (Nat)"/>
    <property type="match status" value="1"/>
</dbReference>
<keyword evidence="1" id="KW-0808">Transferase</keyword>
<evidence type="ECO:0000313" key="1">
    <source>
        <dbReference type="EMBL" id="GAN78741.1"/>
    </source>
</evidence>
<comment type="caution">
    <text evidence="1">The sequence shown here is derived from an EMBL/GenBank/DDBJ whole genome shotgun (WGS) entry which is preliminary data.</text>
</comment>